<organism evidence="1 2">
    <name type="scientific">[Candida] anglica</name>
    <dbReference type="NCBI Taxonomy" id="148631"/>
    <lineage>
        <taxon>Eukaryota</taxon>
        <taxon>Fungi</taxon>
        <taxon>Dikarya</taxon>
        <taxon>Ascomycota</taxon>
        <taxon>Saccharomycotina</taxon>
        <taxon>Pichiomycetes</taxon>
        <taxon>Debaryomycetaceae</taxon>
        <taxon>Kurtzmaniella</taxon>
    </lineage>
</organism>
<reference evidence="1 2" key="1">
    <citation type="submission" date="2024-01" db="EMBL/GenBank/DDBJ databases">
        <authorList>
            <consortium name="Genoscope - CEA"/>
            <person name="William W."/>
        </authorList>
    </citation>
    <scope>NUCLEOTIDE SEQUENCE [LARGE SCALE GENOMIC DNA]</scope>
    <source>
        <strain evidence="1 2">29B2s-10</strain>
    </source>
</reference>
<sequence length="259" mass="30898">MNSITDKNICRKHLREDDDELYEEFESGKSGKRMRLDSIFEGLSLSGEKPTNSRSSGSILEVHPSLKLKYSISKAKIRSDKVVEEGELNSFIASKLYSHFRELYSEQGALIPWYSPYWIIIYHFQRWVLRLFNRFYRKYHQRIGAQTVKPFRDFGSLLDMVNSPSASFGWPDLQRVLAEEGRLEWLRLQKRMKSRLQKRKKLENDEFSELTRDLSYNYWDKLKYLGEDVNMFDYEGQDQRHEMKIEELVSDTESMEIDE</sequence>
<name>A0ABP0EBU9_9ASCO</name>
<dbReference type="Proteomes" id="UP001497600">
    <property type="component" value="Chromosome E"/>
</dbReference>
<proteinExistence type="predicted"/>
<keyword evidence="2" id="KW-1185">Reference proteome</keyword>
<evidence type="ECO:0000313" key="2">
    <source>
        <dbReference type="Proteomes" id="UP001497600"/>
    </source>
</evidence>
<protein>
    <submittedName>
        <fullName evidence="1">Uncharacterized protein</fullName>
    </submittedName>
</protein>
<dbReference type="EMBL" id="OZ004257">
    <property type="protein sequence ID" value="CAK7906395.1"/>
    <property type="molecule type" value="Genomic_DNA"/>
</dbReference>
<gene>
    <name evidence="1" type="ORF">CAAN4_E00474</name>
</gene>
<evidence type="ECO:0000313" key="1">
    <source>
        <dbReference type="EMBL" id="CAK7906395.1"/>
    </source>
</evidence>
<accession>A0ABP0EBU9</accession>